<dbReference type="InterPro" id="IPR027417">
    <property type="entry name" value="P-loop_NTPase"/>
</dbReference>
<dbReference type="PANTHER" id="PTHR22683">
    <property type="entry name" value="SPORULATION PROTEIN RELATED"/>
    <property type="match status" value="1"/>
</dbReference>
<dbReference type="PATRIC" id="fig|1423806.3.peg.845"/>
<name>A0A023CYE6_9LACO</name>
<accession>A0A023CYE6</accession>
<keyword evidence="2 3" id="KW-0067">ATP-binding</keyword>
<dbReference type="STRING" id="1423806.FD15_GL000832"/>
<feature type="domain" description="FtsK" evidence="4">
    <location>
        <begin position="130"/>
        <end position="327"/>
    </location>
</feature>
<dbReference type="CDD" id="cd00267">
    <property type="entry name" value="ABC_ATPase"/>
    <property type="match status" value="1"/>
</dbReference>
<evidence type="ECO:0000256" key="1">
    <source>
        <dbReference type="ARBA" id="ARBA00022741"/>
    </source>
</evidence>
<dbReference type="AlphaFoldDB" id="A0A023CYE6"/>
<dbReference type="SUPFAM" id="SSF52540">
    <property type="entry name" value="P-loop containing nucleoside triphosphate hydrolases"/>
    <property type="match status" value="1"/>
</dbReference>
<evidence type="ECO:0000256" key="3">
    <source>
        <dbReference type="PROSITE-ProRule" id="PRU00289"/>
    </source>
</evidence>
<dbReference type="PANTHER" id="PTHR22683:SF47">
    <property type="entry name" value="FTSK DOMAIN-CONTAINING PROTEIN YDCQ"/>
    <property type="match status" value="1"/>
</dbReference>
<evidence type="ECO:0000256" key="2">
    <source>
        <dbReference type="ARBA" id="ARBA00022840"/>
    </source>
</evidence>
<protein>
    <submittedName>
        <fullName evidence="5">FtsK SpoIIIE family subfamily protein</fullName>
    </submittedName>
</protein>
<dbReference type="eggNOG" id="COG1674">
    <property type="taxonomic scope" value="Bacteria"/>
</dbReference>
<organism evidence="5 6">
    <name type="scientific">Liquorilactobacillus sucicola DSM 21376 = JCM 15457</name>
    <dbReference type="NCBI Taxonomy" id="1423806"/>
    <lineage>
        <taxon>Bacteria</taxon>
        <taxon>Bacillati</taxon>
        <taxon>Bacillota</taxon>
        <taxon>Bacilli</taxon>
        <taxon>Lactobacillales</taxon>
        <taxon>Lactobacillaceae</taxon>
        <taxon>Liquorilactobacillus</taxon>
    </lineage>
</organism>
<evidence type="ECO:0000313" key="5">
    <source>
        <dbReference type="EMBL" id="KRN07547.1"/>
    </source>
</evidence>
<dbReference type="OrthoDB" id="2231693at2"/>
<feature type="binding site" evidence="3">
    <location>
        <begin position="147"/>
        <end position="154"/>
    </location>
    <ligand>
        <name>ATP</name>
        <dbReference type="ChEBI" id="CHEBI:30616"/>
    </ligand>
</feature>
<gene>
    <name evidence="5" type="ORF">FD15_GL000832</name>
</gene>
<dbReference type="GO" id="GO:0003677">
    <property type="term" value="F:DNA binding"/>
    <property type="evidence" value="ECO:0007669"/>
    <property type="project" value="InterPro"/>
</dbReference>
<proteinExistence type="predicted"/>
<comment type="caution">
    <text evidence="5">The sequence shown here is derived from an EMBL/GenBank/DDBJ whole genome shotgun (WGS) entry which is preliminary data.</text>
</comment>
<keyword evidence="1 3" id="KW-0547">Nucleotide-binding</keyword>
<dbReference type="GO" id="GO:0005524">
    <property type="term" value="F:ATP binding"/>
    <property type="evidence" value="ECO:0007669"/>
    <property type="project" value="UniProtKB-UniRule"/>
</dbReference>
<dbReference type="Proteomes" id="UP000050961">
    <property type="component" value="Unassembled WGS sequence"/>
</dbReference>
<dbReference type="InterPro" id="IPR050206">
    <property type="entry name" value="FtsK/SpoIIIE/SftA"/>
</dbReference>
<dbReference type="PROSITE" id="PS50901">
    <property type="entry name" value="FTSK"/>
    <property type="match status" value="1"/>
</dbReference>
<sequence>MGFKQKKTNLMLEYIKDVLRYILFSNSDQNAEYDLLLKDDGMIFVPIYPITYVIDEAFYNKIFNVLNLALTPEYTLIRPLTMQVVVLETANLSQERGLFFPMRKGTANRLNETMEQIIQRFYQTGRIPIMDIIDWDFVKAPHAIITGVSGSGKSYYMKVLFQICSIIGNSIAIDPKGSDLARLAHKQGNEDIVIPQFISSGNGEQGIGGKFLQDVIKALKNIESIMYERQSQIYQNSDKVSTDYRELGFKPYFVFIDELAALLTGANKAVKDDFQNTLTRLIVLGREAGIYLILAMQSARAEYVPTIVRDSISLRIQLGRINSENTRFLFPELNEMPMVPMGGKGTGIISIAGDSRYSGIEPIATPTII</sequence>
<reference evidence="5 6" key="1">
    <citation type="journal article" date="2015" name="Genome Announc.">
        <title>Expanding the biotechnology potential of lactobacilli through comparative genomics of 213 strains and associated genera.</title>
        <authorList>
            <person name="Sun Z."/>
            <person name="Harris H.M."/>
            <person name="McCann A."/>
            <person name="Guo C."/>
            <person name="Argimon S."/>
            <person name="Zhang W."/>
            <person name="Yang X."/>
            <person name="Jeffery I.B."/>
            <person name="Cooney J.C."/>
            <person name="Kagawa T.F."/>
            <person name="Liu W."/>
            <person name="Song Y."/>
            <person name="Salvetti E."/>
            <person name="Wrobel A."/>
            <person name="Rasinkangas P."/>
            <person name="Parkhill J."/>
            <person name="Rea M.C."/>
            <person name="O'Sullivan O."/>
            <person name="Ritari J."/>
            <person name="Douillard F.P."/>
            <person name="Paul Ross R."/>
            <person name="Yang R."/>
            <person name="Briner A.E."/>
            <person name="Felis G.E."/>
            <person name="de Vos W.M."/>
            <person name="Barrangou R."/>
            <person name="Klaenhammer T.R."/>
            <person name="Caufield P.W."/>
            <person name="Cui Y."/>
            <person name="Zhang H."/>
            <person name="O'Toole P.W."/>
        </authorList>
    </citation>
    <scope>NUCLEOTIDE SEQUENCE [LARGE SCALE GENOMIC DNA]</scope>
    <source>
        <strain evidence="5 6">DSM 21376</strain>
    </source>
</reference>
<dbReference type="EMBL" id="AYZF01000002">
    <property type="protein sequence ID" value="KRN07547.1"/>
    <property type="molecule type" value="Genomic_DNA"/>
</dbReference>
<evidence type="ECO:0000259" key="4">
    <source>
        <dbReference type="PROSITE" id="PS50901"/>
    </source>
</evidence>
<keyword evidence="6" id="KW-1185">Reference proteome</keyword>
<evidence type="ECO:0000313" key="6">
    <source>
        <dbReference type="Proteomes" id="UP000050961"/>
    </source>
</evidence>
<dbReference type="Gene3D" id="3.40.50.300">
    <property type="entry name" value="P-loop containing nucleotide triphosphate hydrolases"/>
    <property type="match status" value="1"/>
</dbReference>
<dbReference type="RefSeq" id="WP_034989076.1">
    <property type="nucleotide sequence ID" value="NZ_AYZF01000002.1"/>
</dbReference>
<dbReference type="InterPro" id="IPR002543">
    <property type="entry name" value="FtsK_dom"/>
</dbReference>